<evidence type="ECO:0000256" key="1">
    <source>
        <dbReference type="SAM" id="MobiDB-lite"/>
    </source>
</evidence>
<dbReference type="PANTHER" id="PTHR47481:SF31">
    <property type="entry name" value="OS01G0873500 PROTEIN"/>
    <property type="match status" value="1"/>
</dbReference>
<dbReference type="AlphaFoldDB" id="A0A5J6CYJ0"/>
<evidence type="ECO:0000313" key="2">
    <source>
        <dbReference type="EMBL" id="QEQ56111.1"/>
    </source>
</evidence>
<dbReference type="EMBL" id="MK569504">
    <property type="protein sequence ID" value="QEQ56111.1"/>
    <property type="molecule type" value="Genomic_DNA"/>
</dbReference>
<dbReference type="PANTHER" id="PTHR47481">
    <property type="match status" value="1"/>
</dbReference>
<accession>A0A5J6CYJ0</accession>
<organism evidence="2">
    <name type="scientific">Hordeum vulgare</name>
    <name type="common">Barley</name>
    <dbReference type="NCBI Taxonomy" id="4513"/>
    <lineage>
        <taxon>Eukaryota</taxon>
        <taxon>Viridiplantae</taxon>
        <taxon>Streptophyta</taxon>
        <taxon>Embryophyta</taxon>
        <taxon>Tracheophyta</taxon>
        <taxon>Spermatophyta</taxon>
        <taxon>Magnoliopsida</taxon>
        <taxon>Liliopsida</taxon>
        <taxon>Poales</taxon>
        <taxon>Poaceae</taxon>
        <taxon>BOP clade</taxon>
        <taxon>Pooideae</taxon>
        <taxon>Triticodae</taxon>
        <taxon>Triticeae</taxon>
        <taxon>Hordeinae</taxon>
        <taxon>Hordeum</taxon>
    </lineage>
</organism>
<dbReference type="Gramene" id="HORVU.WBDC184.PROJ.2HG00137330.1">
    <property type="protein sequence ID" value="cds:HORVU.WBDC184.PROJ.2HG00137330.1"/>
    <property type="gene ID" value="HORVU.WBDC184.PROJ.2HG00137330"/>
</dbReference>
<protein>
    <recommendedName>
        <fullName evidence="3">CCHC-type domain-containing protein</fullName>
    </recommendedName>
</protein>
<proteinExistence type="predicted"/>
<feature type="region of interest" description="Disordered" evidence="1">
    <location>
        <begin position="101"/>
        <end position="151"/>
    </location>
</feature>
<sequence>MDNIRTTLINAQKGSQSLASFFAHMRGLADELVANGKPLPDDELVSYILHGLYMDYRPLVSVLDAHVMSITLDELFSVMSNFDQRMALFLGSGGFKSSANAAYRGHGGSSRSRGSPRTRGKPSGGRPNNPGGWTSSNNNKGRRGGSTRSRLDAPRCQICGKHGYTAKDCW</sequence>
<name>A0A5J6CYJ0_HORVU</name>
<evidence type="ECO:0008006" key="3">
    <source>
        <dbReference type="Google" id="ProtNLM"/>
    </source>
</evidence>
<reference evidence="2" key="1">
    <citation type="submission" date="2019-02" db="EMBL/GenBank/DDBJ databases">
        <title>Orthologous barley receptor kinases determine host specificity to fungal rust pathogens.</title>
        <authorList>
            <person name="Wang Y."/>
            <person name="Niks R."/>
            <person name="Krattinger S."/>
        </authorList>
    </citation>
    <scope>NUCLEOTIDE SEQUENCE</scope>
</reference>
<dbReference type="Gramene" id="HORVU.MAXIMUS.PROJ.2HG00141560.1">
    <property type="protein sequence ID" value="cds:HORVU.MAXIMUS.PROJ.2HG00141560.1"/>
    <property type="gene ID" value="HORVU.MAXIMUS.PROJ.2HG00141560"/>
</dbReference>